<dbReference type="HOGENOM" id="CLU_3080187_0_0_5"/>
<keyword evidence="2" id="KW-1185">Reference proteome</keyword>
<comment type="caution">
    <text evidence="1">The sequence shown here is derived from an EMBL/GenBank/DDBJ whole genome shotgun (WGS) entry which is preliminary data.</text>
</comment>
<proteinExistence type="predicted"/>
<name>Q0G0I3_9HYPH</name>
<evidence type="ECO:0000313" key="1">
    <source>
        <dbReference type="EMBL" id="EAU40610.1"/>
    </source>
</evidence>
<protein>
    <submittedName>
        <fullName evidence="1">Uncharacterized protein</fullName>
    </submittedName>
</protein>
<dbReference type="AlphaFoldDB" id="Q0G0I3"/>
<dbReference type="Proteomes" id="UP000004310">
    <property type="component" value="Unassembled WGS sequence"/>
</dbReference>
<gene>
    <name evidence="1" type="ORF">FP2506_02749</name>
</gene>
<sequence length="52" mass="5778">MTAIALQARHCLTLFDSATFPGFFDENDRPRALPLTCAVLSQTQEPRSALVR</sequence>
<organism evidence="1 2">
    <name type="scientific">Fulvimarina pelagi HTCC2506</name>
    <dbReference type="NCBI Taxonomy" id="314231"/>
    <lineage>
        <taxon>Bacteria</taxon>
        <taxon>Pseudomonadati</taxon>
        <taxon>Pseudomonadota</taxon>
        <taxon>Alphaproteobacteria</taxon>
        <taxon>Hyphomicrobiales</taxon>
        <taxon>Aurantimonadaceae</taxon>
        <taxon>Fulvimarina</taxon>
    </lineage>
</organism>
<accession>Q0G0I3</accession>
<dbReference type="EMBL" id="AATP01000006">
    <property type="protein sequence ID" value="EAU40610.1"/>
    <property type="molecule type" value="Genomic_DNA"/>
</dbReference>
<reference evidence="1 2" key="1">
    <citation type="journal article" date="2010" name="J. Bacteriol.">
        <title>Genome sequence of Fulvimarina pelagi HTCC2506T, a Mn(II)-oxidizing alphaproteobacterium possessing an aerobic anoxygenic photosynthetic gene cluster and Xanthorhodopsin.</title>
        <authorList>
            <person name="Kang I."/>
            <person name="Oh H.M."/>
            <person name="Lim S.I."/>
            <person name="Ferriera S."/>
            <person name="Giovannoni S.J."/>
            <person name="Cho J.C."/>
        </authorList>
    </citation>
    <scope>NUCLEOTIDE SEQUENCE [LARGE SCALE GENOMIC DNA]</scope>
    <source>
        <strain evidence="1 2">HTCC2506</strain>
    </source>
</reference>
<evidence type="ECO:0000313" key="2">
    <source>
        <dbReference type="Proteomes" id="UP000004310"/>
    </source>
</evidence>